<dbReference type="Proteomes" id="UP000593575">
    <property type="component" value="Unassembled WGS sequence"/>
</dbReference>
<evidence type="ECO:0000313" key="1">
    <source>
        <dbReference type="EMBL" id="MBA0826897.1"/>
    </source>
</evidence>
<evidence type="ECO:0000313" key="2">
    <source>
        <dbReference type="Proteomes" id="UP000593575"/>
    </source>
</evidence>
<feature type="non-terminal residue" evidence="1">
    <location>
        <position position="65"/>
    </location>
</feature>
<reference evidence="1 2" key="1">
    <citation type="journal article" date="2019" name="Genome Biol. Evol.">
        <title>Insights into the evolution of the New World diploid cottons (Gossypium, subgenus Houzingenia) based on genome sequencing.</title>
        <authorList>
            <person name="Grover C.E."/>
            <person name="Arick M.A. 2nd"/>
            <person name="Thrash A."/>
            <person name="Conover J.L."/>
            <person name="Sanders W.S."/>
            <person name="Peterson D.G."/>
            <person name="Frelichowski J.E."/>
            <person name="Scheffler J.A."/>
            <person name="Scheffler B.E."/>
            <person name="Wendel J.F."/>
        </authorList>
    </citation>
    <scope>NUCLEOTIDE SEQUENCE [LARGE SCALE GENOMIC DNA]</scope>
    <source>
        <strain evidence="1">6</strain>
        <tissue evidence="1">Leaf</tissue>
    </source>
</reference>
<sequence>MDKKDNAREVWERAITFSKDFRVHNLINSPIILVTTPCKTWTKPPIGVIKINFDAMVSNGRMGYG</sequence>
<protein>
    <submittedName>
        <fullName evidence="1">Uncharacterized protein</fullName>
    </submittedName>
</protein>
<dbReference type="AlphaFoldDB" id="A0A7J9IXT9"/>
<name>A0A7J9IXT9_9ROSI</name>
<keyword evidence="2" id="KW-1185">Reference proteome</keyword>
<proteinExistence type="predicted"/>
<accession>A0A7J9IXT9</accession>
<organism evidence="1 2">
    <name type="scientific">Gossypium armourianum</name>
    <dbReference type="NCBI Taxonomy" id="34283"/>
    <lineage>
        <taxon>Eukaryota</taxon>
        <taxon>Viridiplantae</taxon>
        <taxon>Streptophyta</taxon>
        <taxon>Embryophyta</taxon>
        <taxon>Tracheophyta</taxon>
        <taxon>Spermatophyta</taxon>
        <taxon>Magnoliopsida</taxon>
        <taxon>eudicotyledons</taxon>
        <taxon>Gunneridae</taxon>
        <taxon>Pentapetalae</taxon>
        <taxon>rosids</taxon>
        <taxon>malvids</taxon>
        <taxon>Malvales</taxon>
        <taxon>Malvaceae</taxon>
        <taxon>Malvoideae</taxon>
        <taxon>Gossypium</taxon>
    </lineage>
</organism>
<dbReference type="EMBL" id="JABFAE010000004">
    <property type="protein sequence ID" value="MBA0826897.1"/>
    <property type="molecule type" value="Genomic_DNA"/>
</dbReference>
<gene>
    <name evidence="1" type="ORF">Goarm_011710</name>
</gene>
<comment type="caution">
    <text evidence="1">The sequence shown here is derived from an EMBL/GenBank/DDBJ whole genome shotgun (WGS) entry which is preliminary data.</text>
</comment>